<protein>
    <recommendedName>
        <fullName evidence="8">Acyl-[acyl-carrier-protein] dehydrogenase MbtN</fullName>
    </recommendedName>
    <alternativeName>
        <fullName evidence="9">Mycobactin synthase protein N</fullName>
    </alternativeName>
</protein>
<dbReference type="InterPro" id="IPR006091">
    <property type="entry name" value="Acyl-CoA_Oxase/DH_mid-dom"/>
</dbReference>
<sequence length="384" mass="42686">MQDLIQRTIYREDHEQFREQARRFFDKEIVPFHAQWERDGIVPKEVWRKAGREGLLNTMLPEPYGGGGDFGHAAILIEEVARTGASGLGFPLHSDIVAPYILAYGSTAQKDRWLPRMAAGELIGAIAMTEPGAGSDLKSVRTTAKLVKDSEGEHYVLNGSKTFITNGINSGLVIVVAKTAPELGAKGVSLIVVEEGTPGFSKGRKLEKIGLLAQDTSELFFDNVKVPAGNLLGEENMGFKYLMKELAQERLVVAVRAAASIEAFLHKTVDYTRARKAFGQTVFEFQNTRFKLAEAKAQATMLRVFVDDCMRLHMQRQLTPERAAMVKLNATALQNRLLDEFLQLHGGYGYMTEYQVGRAWTDARIGRIYGGSDEIMKEIIARTL</sequence>
<dbReference type="PROSITE" id="PS00072">
    <property type="entry name" value="ACYL_COA_DH_1"/>
    <property type="match status" value="1"/>
</dbReference>
<dbReference type="Pfam" id="PF00441">
    <property type="entry name" value="Acyl-CoA_dh_1"/>
    <property type="match status" value="1"/>
</dbReference>
<evidence type="ECO:0000256" key="2">
    <source>
        <dbReference type="ARBA" id="ARBA00005102"/>
    </source>
</evidence>
<dbReference type="EMBL" id="CP051298">
    <property type="protein sequence ID" value="QKD42251.1"/>
    <property type="molecule type" value="Genomic_DNA"/>
</dbReference>
<dbReference type="PANTHER" id="PTHR48083:SF20">
    <property type="entry name" value="LONG-CHAIN SPECIFIC ACYL-COA DEHYDROGENASE, MITOCHONDRIAL"/>
    <property type="match status" value="1"/>
</dbReference>
<dbReference type="FunFam" id="1.20.140.10:FF:000001">
    <property type="entry name" value="Acyl-CoA dehydrogenase"/>
    <property type="match status" value="1"/>
</dbReference>
<dbReference type="InterPro" id="IPR037069">
    <property type="entry name" value="AcylCoA_DH/ox_N_sf"/>
</dbReference>
<evidence type="ECO:0000256" key="7">
    <source>
        <dbReference type="ARBA" id="ARBA00037085"/>
    </source>
</evidence>
<evidence type="ECO:0000256" key="3">
    <source>
        <dbReference type="ARBA" id="ARBA00009347"/>
    </source>
</evidence>
<evidence type="ECO:0000256" key="8">
    <source>
        <dbReference type="ARBA" id="ARBA00040394"/>
    </source>
</evidence>
<dbReference type="AlphaFoldDB" id="A0A858ZNV7"/>
<keyword evidence="4" id="KW-0285">Flavoprotein</keyword>
<accession>A0A858ZNV7</accession>
<comment type="similarity">
    <text evidence="3">Belongs to the acyl-CoA dehydrogenase family.</text>
</comment>
<comment type="pathway">
    <text evidence="2">Siderophore biosynthesis; mycobactin biosynthesis.</text>
</comment>
<feature type="domain" description="Acyl-CoA oxidase/dehydrogenase middle" evidence="11">
    <location>
        <begin position="125"/>
        <end position="224"/>
    </location>
</feature>
<dbReference type="Gene3D" id="1.20.140.10">
    <property type="entry name" value="Butyryl-CoA Dehydrogenase, subunit A, domain 3"/>
    <property type="match status" value="1"/>
</dbReference>
<feature type="domain" description="Acyl-CoA dehydrogenase/oxidase N-terminal" evidence="12">
    <location>
        <begin position="12"/>
        <end position="121"/>
    </location>
</feature>
<dbReference type="FunFam" id="2.40.110.10:FF:000002">
    <property type="entry name" value="Acyl-CoA dehydrogenase fadE12"/>
    <property type="match status" value="1"/>
</dbReference>
<evidence type="ECO:0000313" key="13">
    <source>
        <dbReference type="EMBL" id="QKD42251.1"/>
    </source>
</evidence>
<dbReference type="GO" id="GO:0050660">
    <property type="term" value="F:flavin adenine dinucleotide binding"/>
    <property type="evidence" value="ECO:0007669"/>
    <property type="project" value="InterPro"/>
</dbReference>
<comment type="function">
    <text evidence="7">Catalyzes the dehydrogenation at the alpha-beta position of ACP-bound acyl chains. This results in the introduction of a double bond in the lipidic chain, which is further transferred to the epsilon-amino group of lysine residue in the mycobactin core by MbtK.</text>
</comment>
<dbReference type="Gene3D" id="1.10.540.10">
    <property type="entry name" value="Acyl-CoA dehydrogenase/oxidase, N-terminal domain"/>
    <property type="match status" value="1"/>
</dbReference>
<reference evidence="13 14" key="1">
    <citation type="submission" date="2020-05" db="EMBL/GenBank/DDBJ databases">
        <title>Complete genome sequence of Alicycliphilus denitrificans DP3.</title>
        <authorList>
            <person name="Chen X."/>
        </authorList>
    </citation>
    <scope>NUCLEOTIDE SEQUENCE [LARGE SCALE GENOMIC DNA]</scope>
    <source>
        <strain evidence="13 14">DP3</strain>
    </source>
</reference>
<dbReference type="RefSeq" id="WP_168727582.1">
    <property type="nucleotide sequence ID" value="NZ_CP051298.1"/>
</dbReference>
<evidence type="ECO:0000256" key="1">
    <source>
        <dbReference type="ARBA" id="ARBA00001974"/>
    </source>
</evidence>
<dbReference type="InterPro" id="IPR009100">
    <property type="entry name" value="AcylCoA_DH/oxidase_NM_dom_sf"/>
</dbReference>
<dbReference type="InterPro" id="IPR009075">
    <property type="entry name" value="AcylCo_DH/oxidase_C"/>
</dbReference>
<gene>
    <name evidence="13" type="ORF">HF896_00900</name>
</gene>
<proteinExistence type="inferred from homology"/>
<dbReference type="SUPFAM" id="SSF47203">
    <property type="entry name" value="Acyl-CoA dehydrogenase C-terminal domain-like"/>
    <property type="match status" value="1"/>
</dbReference>
<dbReference type="Gene3D" id="2.40.110.10">
    <property type="entry name" value="Butyryl-CoA Dehydrogenase, subunit A, domain 2"/>
    <property type="match status" value="1"/>
</dbReference>
<comment type="cofactor">
    <cofactor evidence="1">
        <name>FAD</name>
        <dbReference type="ChEBI" id="CHEBI:57692"/>
    </cofactor>
</comment>
<dbReference type="Pfam" id="PF02771">
    <property type="entry name" value="Acyl-CoA_dh_N"/>
    <property type="match status" value="1"/>
</dbReference>
<keyword evidence="5" id="KW-0274">FAD</keyword>
<dbReference type="PANTHER" id="PTHR48083">
    <property type="entry name" value="MEDIUM-CHAIN SPECIFIC ACYL-COA DEHYDROGENASE, MITOCHONDRIAL-RELATED"/>
    <property type="match status" value="1"/>
</dbReference>
<feature type="domain" description="Acyl-CoA dehydrogenase/oxidase C-terminal" evidence="10">
    <location>
        <begin position="236"/>
        <end position="383"/>
    </location>
</feature>
<dbReference type="InterPro" id="IPR013786">
    <property type="entry name" value="AcylCoA_DH/ox_N"/>
</dbReference>
<dbReference type="InterPro" id="IPR036250">
    <property type="entry name" value="AcylCo_DH-like_C"/>
</dbReference>
<dbReference type="GO" id="GO:0003995">
    <property type="term" value="F:acyl-CoA dehydrogenase activity"/>
    <property type="evidence" value="ECO:0007669"/>
    <property type="project" value="InterPro"/>
</dbReference>
<evidence type="ECO:0000256" key="4">
    <source>
        <dbReference type="ARBA" id="ARBA00022630"/>
    </source>
</evidence>
<dbReference type="FunFam" id="1.10.540.10:FF:000009">
    <property type="entry name" value="Probable acyl-CoA dehydrogenase"/>
    <property type="match status" value="1"/>
</dbReference>
<name>A0A858ZNV7_9BURK</name>
<dbReference type="GO" id="GO:0005737">
    <property type="term" value="C:cytoplasm"/>
    <property type="evidence" value="ECO:0007669"/>
    <property type="project" value="TreeGrafter"/>
</dbReference>
<evidence type="ECO:0000256" key="9">
    <source>
        <dbReference type="ARBA" id="ARBA00042660"/>
    </source>
</evidence>
<dbReference type="GO" id="GO:0033539">
    <property type="term" value="P:fatty acid beta-oxidation using acyl-CoA dehydrogenase"/>
    <property type="evidence" value="ECO:0007669"/>
    <property type="project" value="TreeGrafter"/>
</dbReference>
<dbReference type="Pfam" id="PF02770">
    <property type="entry name" value="Acyl-CoA_dh_M"/>
    <property type="match status" value="1"/>
</dbReference>
<dbReference type="Proteomes" id="UP000500755">
    <property type="component" value="Chromosome"/>
</dbReference>
<evidence type="ECO:0000259" key="12">
    <source>
        <dbReference type="Pfam" id="PF02771"/>
    </source>
</evidence>
<evidence type="ECO:0000259" key="10">
    <source>
        <dbReference type="Pfam" id="PF00441"/>
    </source>
</evidence>
<dbReference type="SUPFAM" id="SSF56645">
    <property type="entry name" value="Acyl-CoA dehydrogenase NM domain-like"/>
    <property type="match status" value="1"/>
</dbReference>
<evidence type="ECO:0000256" key="5">
    <source>
        <dbReference type="ARBA" id="ARBA00022827"/>
    </source>
</evidence>
<dbReference type="InterPro" id="IPR046373">
    <property type="entry name" value="Acyl-CoA_Oxase/DH_mid-dom_sf"/>
</dbReference>
<dbReference type="InterPro" id="IPR050741">
    <property type="entry name" value="Acyl-CoA_dehydrogenase"/>
</dbReference>
<evidence type="ECO:0000256" key="6">
    <source>
        <dbReference type="ARBA" id="ARBA00023002"/>
    </source>
</evidence>
<evidence type="ECO:0000259" key="11">
    <source>
        <dbReference type="Pfam" id="PF02770"/>
    </source>
</evidence>
<keyword evidence="6" id="KW-0560">Oxidoreductase</keyword>
<dbReference type="PROSITE" id="PS00073">
    <property type="entry name" value="ACYL_COA_DH_2"/>
    <property type="match status" value="1"/>
</dbReference>
<organism evidence="13 14">
    <name type="scientific">Alicycliphilus denitrificans</name>
    <dbReference type="NCBI Taxonomy" id="179636"/>
    <lineage>
        <taxon>Bacteria</taxon>
        <taxon>Pseudomonadati</taxon>
        <taxon>Pseudomonadota</taxon>
        <taxon>Betaproteobacteria</taxon>
        <taxon>Burkholderiales</taxon>
        <taxon>Comamonadaceae</taxon>
        <taxon>Alicycliphilus</taxon>
    </lineage>
</organism>
<evidence type="ECO:0000313" key="14">
    <source>
        <dbReference type="Proteomes" id="UP000500755"/>
    </source>
</evidence>
<dbReference type="InterPro" id="IPR006089">
    <property type="entry name" value="Acyl-CoA_DH_CS"/>
</dbReference>